<reference evidence="1" key="1">
    <citation type="submission" date="2023-10" db="EMBL/GenBank/DDBJ databases">
        <title>Genome assembly of Pristionchus species.</title>
        <authorList>
            <person name="Yoshida K."/>
            <person name="Sommer R.J."/>
        </authorList>
    </citation>
    <scope>NUCLEOTIDE SEQUENCE</scope>
    <source>
        <strain evidence="1">RS0144</strain>
    </source>
</reference>
<keyword evidence="2" id="KW-1185">Reference proteome</keyword>
<proteinExistence type="predicted"/>
<evidence type="ECO:0000313" key="1">
    <source>
        <dbReference type="EMBL" id="GMS83211.1"/>
    </source>
</evidence>
<evidence type="ECO:0000313" key="2">
    <source>
        <dbReference type="Proteomes" id="UP001432027"/>
    </source>
</evidence>
<name>A0AAV5SUK2_9BILA</name>
<sequence>TFGIVYYDFRFFGAPTYTYVYEDRKTRNPDLPAALPLPAQAAAPVRRDYFIERGHSDSIYELLGGFDPVIALISYNMLIHIAAQFHKKKFARNYQSAESLKHEGGREASNRKE</sequence>
<gene>
    <name evidence="1" type="ORF">PENTCL1PPCAC_5386</name>
</gene>
<dbReference type="EMBL" id="BTSX01000002">
    <property type="protein sequence ID" value="GMS83211.1"/>
    <property type="molecule type" value="Genomic_DNA"/>
</dbReference>
<dbReference type="Proteomes" id="UP001432027">
    <property type="component" value="Unassembled WGS sequence"/>
</dbReference>
<organism evidence="1 2">
    <name type="scientific">Pristionchus entomophagus</name>
    <dbReference type="NCBI Taxonomy" id="358040"/>
    <lineage>
        <taxon>Eukaryota</taxon>
        <taxon>Metazoa</taxon>
        <taxon>Ecdysozoa</taxon>
        <taxon>Nematoda</taxon>
        <taxon>Chromadorea</taxon>
        <taxon>Rhabditida</taxon>
        <taxon>Rhabditina</taxon>
        <taxon>Diplogasteromorpha</taxon>
        <taxon>Diplogasteroidea</taxon>
        <taxon>Neodiplogasteridae</taxon>
        <taxon>Pristionchus</taxon>
    </lineage>
</organism>
<comment type="caution">
    <text evidence="1">The sequence shown here is derived from an EMBL/GenBank/DDBJ whole genome shotgun (WGS) entry which is preliminary data.</text>
</comment>
<feature type="non-terminal residue" evidence="1">
    <location>
        <position position="1"/>
    </location>
</feature>
<dbReference type="AlphaFoldDB" id="A0AAV5SUK2"/>
<accession>A0AAV5SUK2</accession>
<protein>
    <submittedName>
        <fullName evidence="1">Uncharacterized protein</fullName>
    </submittedName>
</protein>